<evidence type="ECO:0000256" key="5">
    <source>
        <dbReference type="ARBA" id="ARBA00022723"/>
    </source>
</evidence>
<feature type="domain" description="YjeF C-terminal" evidence="20">
    <location>
        <begin position="229"/>
        <end position="502"/>
    </location>
</feature>
<comment type="caution">
    <text evidence="18">Lacks conserved residue(s) required for the propagation of feature annotation.</text>
</comment>
<dbReference type="Pfam" id="PF01256">
    <property type="entry name" value="Carb_kinase"/>
    <property type="match status" value="1"/>
</dbReference>
<evidence type="ECO:0000256" key="19">
    <source>
        <dbReference type="PIRNR" id="PIRNR017184"/>
    </source>
</evidence>
<comment type="function">
    <text evidence="18">Catalyzes the epimerization of the S- and R-forms of NAD(P)HX, a damaged form of NAD(P)H that is a result of enzymatic or heat-dependent hydration. This is a prerequisite for the S-specific NAD(P)H-hydrate dehydratase to allow the repair of both epimers of NAD(P)HX.</text>
</comment>
<dbReference type="InterPro" id="IPR000631">
    <property type="entry name" value="CARKD"/>
</dbReference>
<reference evidence="22 23" key="1">
    <citation type="submission" date="2014-08" db="EMBL/GenBank/DDBJ databases">
        <title>Porphyromonas gulae strain:COT-052_OH1451 Genome sequencing.</title>
        <authorList>
            <person name="Wallis C."/>
            <person name="Deusch O."/>
            <person name="O'Flynn C."/>
            <person name="Davis I."/>
            <person name="Jospin G."/>
            <person name="Darling A.E."/>
            <person name="Coil D.A."/>
            <person name="Alexiev A."/>
            <person name="Horsfall A."/>
            <person name="Kirkwood N."/>
            <person name="Harris S."/>
            <person name="Eisen J.A."/>
        </authorList>
    </citation>
    <scope>NUCLEOTIDE SEQUENCE [LARGE SCALE GENOMIC DNA]</scope>
    <source>
        <strain evidence="23">COT-052 OH1451</strain>
    </source>
</reference>
<evidence type="ECO:0000256" key="8">
    <source>
        <dbReference type="ARBA" id="ARBA00022857"/>
    </source>
</evidence>
<feature type="binding site" evidence="17">
    <location>
        <position position="264"/>
    </location>
    <ligand>
        <name>(6S)-NADPHX</name>
        <dbReference type="ChEBI" id="CHEBI:64076"/>
    </ligand>
</feature>
<keyword evidence="10 17" id="KW-0520">NAD</keyword>
<evidence type="ECO:0000256" key="10">
    <source>
        <dbReference type="ARBA" id="ARBA00023027"/>
    </source>
</evidence>
<evidence type="ECO:0000259" key="21">
    <source>
        <dbReference type="PROSITE" id="PS51385"/>
    </source>
</evidence>
<comment type="catalytic activity">
    <reaction evidence="2 18 19">
        <text>(6R)-NADPHX = (6S)-NADPHX</text>
        <dbReference type="Rhea" id="RHEA:32227"/>
        <dbReference type="ChEBI" id="CHEBI:64076"/>
        <dbReference type="ChEBI" id="CHEBI:64077"/>
        <dbReference type="EC" id="5.1.99.6"/>
    </reaction>
</comment>
<feature type="binding site" evidence="18">
    <location>
        <begin position="131"/>
        <end position="137"/>
    </location>
    <ligand>
        <name>(6S)-NADPHX</name>
        <dbReference type="ChEBI" id="CHEBI:64076"/>
    </ligand>
</feature>
<accession>A0A0A2F3S5</accession>
<dbReference type="Gene3D" id="3.40.50.10260">
    <property type="entry name" value="YjeF N-terminal domain"/>
    <property type="match status" value="1"/>
</dbReference>
<evidence type="ECO:0000313" key="22">
    <source>
        <dbReference type="EMBL" id="KGN84677.1"/>
    </source>
</evidence>
<evidence type="ECO:0000256" key="15">
    <source>
        <dbReference type="ARBA" id="ARBA00048238"/>
    </source>
</evidence>
<dbReference type="GO" id="GO:0046872">
    <property type="term" value="F:metal ion binding"/>
    <property type="evidence" value="ECO:0007669"/>
    <property type="project" value="UniProtKB-UniRule"/>
</dbReference>
<feature type="binding site" evidence="18">
    <location>
        <position position="127"/>
    </location>
    <ligand>
        <name>K(+)</name>
        <dbReference type="ChEBI" id="CHEBI:29103"/>
    </ligand>
</feature>
<evidence type="ECO:0000256" key="17">
    <source>
        <dbReference type="HAMAP-Rule" id="MF_01965"/>
    </source>
</evidence>
<dbReference type="PANTHER" id="PTHR12592:SF0">
    <property type="entry name" value="ATP-DEPENDENT (S)-NAD(P)H-HYDRATE DEHYDRATASE"/>
    <property type="match status" value="1"/>
</dbReference>
<dbReference type="HAMAP" id="MF_01965">
    <property type="entry name" value="NADHX_dehydratase"/>
    <property type="match status" value="1"/>
</dbReference>
<comment type="subunit">
    <text evidence="17">Homotetramer.</text>
</comment>
<comment type="cofactor">
    <cofactor evidence="17">
        <name>Mg(2+)</name>
        <dbReference type="ChEBI" id="CHEBI:18420"/>
    </cofactor>
</comment>
<dbReference type="PROSITE" id="PS51385">
    <property type="entry name" value="YJEF_N"/>
    <property type="match status" value="1"/>
</dbReference>
<dbReference type="GO" id="GO:0052856">
    <property type="term" value="F:NAD(P)HX epimerase activity"/>
    <property type="evidence" value="ECO:0007669"/>
    <property type="project" value="UniProtKB-UniRule"/>
</dbReference>
<evidence type="ECO:0000256" key="6">
    <source>
        <dbReference type="ARBA" id="ARBA00022741"/>
    </source>
</evidence>
<proteinExistence type="inferred from homology"/>
<dbReference type="eggNOG" id="COG0062">
    <property type="taxonomic scope" value="Bacteria"/>
</dbReference>
<evidence type="ECO:0000259" key="20">
    <source>
        <dbReference type="PROSITE" id="PS51383"/>
    </source>
</evidence>
<organism evidence="22 23">
    <name type="scientific">Porphyromonas gulae</name>
    <dbReference type="NCBI Taxonomy" id="111105"/>
    <lineage>
        <taxon>Bacteria</taxon>
        <taxon>Pseudomonadati</taxon>
        <taxon>Bacteroidota</taxon>
        <taxon>Bacteroidia</taxon>
        <taxon>Bacteroidales</taxon>
        <taxon>Porphyromonadaceae</taxon>
        <taxon>Porphyromonas</taxon>
    </lineage>
</organism>
<evidence type="ECO:0000256" key="3">
    <source>
        <dbReference type="ARBA" id="ARBA00006001"/>
    </source>
</evidence>
<evidence type="ECO:0000313" key="23">
    <source>
        <dbReference type="Proteomes" id="UP000030130"/>
    </source>
</evidence>
<dbReference type="Gene3D" id="3.40.1190.20">
    <property type="match status" value="1"/>
</dbReference>
<dbReference type="NCBIfam" id="TIGR00197">
    <property type="entry name" value="yjeF_nterm"/>
    <property type="match status" value="1"/>
</dbReference>
<feature type="binding site" evidence="17">
    <location>
        <position position="443"/>
    </location>
    <ligand>
        <name>(6S)-NADPHX</name>
        <dbReference type="ChEBI" id="CHEBI:64076"/>
    </ligand>
</feature>
<dbReference type="AlphaFoldDB" id="A0A0A2F3S5"/>
<comment type="similarity">
    <text evidence="4 19">In the C-terminal section; belongs to the NnrD/CARKD family.</text>
</comment>
<dbReference type="PIRSF" id="PIRSF017184">
    <property type="entry name" value="Nnr"/>
    <property type="match status" value="1"/>
</dbReference>
<dbReference type="eggNOG" id="COG0063">
    <property type="taxonomic scope" value="Bacteria"/>
</dbReference>
<evidence type="ECO:0000256" key="2">
    <source>
        <dbReference type="ARBA" id="ARBA00000909"/>
    </source>
</evidence>
<keyword evidence="9 18" id="KW-0630">Potassium</keyword>
<keyword evidence="6 17" id="KW-0547">Nucleotide-binding</keyword>
<evidence type="ECO:0000256" key="7">
    <source>
        <dbReference type="ARBA" id="ARBA00022840"/>
    </source>
</evidence>
<dbReference type="PANTHER" id="PTHR12592">
    <property type="entry name" value="ATP-DEPENDENT (S)-NAD(P)H-HYDRATE DEHYDRATASE FAMILY MEMBER"/>
    <property type="match status" value="1"/>
</dbReference>
<feature type="binding site" evidence="18">
    <location>
        <position position="163"/>
    </location>
    <ligand>
        <name>K(+)</name>
        <dbReference type="ChEBI" id="CHEBI:29103"/>
    </ligand>
</feature>
<feature type="binding site" evidence="18">
    <location>
        <position position="160"/>
    </location>
    <ligand>
        <name>(6S)-NADPHX</name>
        <dbReference type="ChEBI" id="CHEBI:64076"/>
    </ligand>
</feature>
<evidence type="ECO:0000256" key="12">
    <source>
        <dbReference type="ARBA" id="ARBA00023239"/>
    </source>
</evidence>
<gene>
    <name evidence="18" type="primary">nnrE</name>
    <name evidence="17" type="synonym">nnrD</name>
    <name evidence="22" type="ORF">HR08_08175</name>
</gene>
<keyword evidence="8 17" id="KW-0521">NADP</keyword>
<dbReference type="InterPro" id="IPR004443">
    <property type="entry name" value="YjeF_N_dom"/>
</dbReference>
<comment type="caution">
    <text evidence="22">The sequence shown here is derived from an EMBL/GenBank/DDBJ whole genome shotgun (WGS) entry which is preliminary data.</text>
</comment>
<dbReference type="Proteomes" id="UP000030130">
    <property type="component" value="Unassembled WGS sequence"/>
</dbReference>
<keyword evidence="5 18" id="KW-0479">Metal-binding</keyword>
<dbReference type="EMBL" id="JRAI01000066">
    <property type="protein sequence ID" value="KGN84677.1"/>
    <property type="molecule type" value="Genomic_DNA"/>
</dbReference>
<name>A0A0A2F3S5_9PORP</name>
<dbReference type="InterPro" id="IPR036652">
    <property type="entry name" value="YjeF_N_dom_sf"/>
</dbReference>
<comment type="similarity">
    <text evidence="3 19">In the N-terminal section; belongs to the NnrE/AIBP family.</text>
</comment>
<feature type="domain" description="YjeF N-terminal" evidence="21">
    <location>
        <begin position="10"/>
        <end position="219"/>
    </location>
</feature>
<feature type="binding site" evidence="17">
    <location>
        <position position="442"/>
    </location>
    <ligand>
        <name>AMP</name>
        <dbReference type="ChEBI" id="CHEBI:456215"/>
    </ligand>
</feature>
<dbReference type="Pfam" id="PF03853">
    <property type="entry name" value="YjeF_N"/>
    <property type="match status" value="1"/>
</dbReference>
<keyword evidence="11 18" id="KW-0413">Isomerase</keyword>
<dbReference type="EC" id="5.1.99.6" evidence="19"/>
<comment type="function">
    <text evidence="17">Catalyzes the dehydration of the S-form of NAD(P)HX at the expense of ADP, which is converted to AMP. Together with NAD(P)HX epimerase, which catalyzes the epimerization of the S- and R-forms, the enzyme allows the repair of both epimers of NAD(P)HX, a damaged form of NAD(P)H that is a result of enzymatic or heat-dependent hydration.</text>
</comment>
<dbReference type="STRING" id="111105.HR09_00850"/>
<dbReference type="SUPFAM" id="SSF53613">
    <property type="entry name" value="Ribokinase-like"/>
    <property type="match status" value="1"/>
</dbReference>
<comment type="similarity">
    <text evidence="18">Belongs to the NnrE/AIBP family.</text>
</comment>
<dbReference type="GO" id="GO:0110051">
    <property type="term" value="P:metabolite repair"/>
    <property type="evidence" value="ECO:0007669"/>
    <property type="project" value="TreeGrafter"/>
</dbReference>
<dbReference type="SUPFAM" id="SSF64153">
    <property type="entry name" value="YjeF N-terminal domain-like"/>
    <property type="match status" value="1"/>
</dbReference>
<evidence type="ECO:0000256" key="9">
    <source>
        <dbReference type="ARBA" id="ARBA00022958"/>
    </source>
</evidence>
<dbReference type="HAMAP" id="MF_01966">
    <property type="entry name" value="NADHX_epimerase"/>
    <property type="match status" value="1"/>
</dbReference>
<keyword evidence="7 17" id="KW-0067">ATP-binding</keyword>
<dbReference type="RefSeq" id="WP_039421703.1">
    <property type="nucleotide sequence ID" value="NZ_JRAI01000066.1"/>
</dbReference>
<comment type="catalytic activity">
    <reaction evidence="1 18 19">
        <text>(6R)-NADHX = (6S)-NADHX</text>
        <dbReference type="Rhea" id="RHEA:32215"/>
        <dbReference type="ChEBI" id="CHEBI:64074"/>
        <dbReference type="ChEBI" id="CHEBI:64075"/>
        <dbReference type="EC" id="5.1.99.6"/>
    </reaction>
</comment>
<evidence type="ECO:0000256" key="11">
    <source>
        <dbReference type="ARBA" id="ARBA00023235"/>
    </source>
</evidence>
<dbReference type="CDD" id="cd01171">
    <property type="entry name" value="YXKO-related"/>
    <property type="match status" value="1"/>
</dbReference>
<feature type="binding site" evidence="18">
    <location>
        <begin position="58"/>
        <end position="62"/>
    </location>
    <ligand>
        <name>(6S)-NADPHX</name>
        <dbReference type="ChEBI" id="CHEBI:64076"/>
    </ligand>
</feature>
<dbReference type="OrthoDB" id="9806925at2"/>
<comment type="catalytic activity">
    <reaction evidence="16 17 19">
        <text>(6S)-NADPHX + ADP = AMP + phosphate + NADPH + H(+)</text>
        <dbReference type="Rhea" id="RHEA:32235"/>
        <dbReference type="ChEBI" id="CHEBI:15378"/>
        <dbReference type="ChEBI" id="CHEBI:43474"/>
        <dbReference type="ChEBI" id="CHEBI:57783"/>
        <dbReference type="ChEBI" id="CHEBI:64076"/>
        <dbReference type="ChEBI" id="CHEBI:456215"/>
        <dbReference type="ChEBI" id="CHEBI:456216"/>
        <dbReference type="EC" id="4.2.1.136"/>
    </reaction>
</comment>
<evidence type="ECO:0000256" key="4">
    <source>
        <dbReference type="ARBA" id="ARBA00009524"/>
    </source>
</evidence>
<comment type="similarity">
    <text evidence="17">Belongs to the NnrD/CARKD family.</text>
</comment>
<dbReference type="InterPro" id="IPR030677">
    <property type="entry name" value="Nnr"/>
</dbReference>
<protein>
    <recommendedName>
        <fullName evidence="19">Bifunctional NAD(P)H-hydrate repair enzyme</fullName>
    </recommendedName>
    <alternativeName>
        <fullName evidence="19">Nicotinamide nucleotide repair protein</fullName>
    </alternativeName>
    <domain>
        <recommendedName>
            <fullName evidence="19">ADP-dependent (S)-NAD(P)H-hydrate dehydratase</fullName>
            <ecNumber evidence="19">4.2.1.136</ecNumber>
        </recommendedName>
        <alternativeName>
            <fullName evidence="19">ADP-dependent NAD(P)HX dehydratase</fullName>
        </alternativeName>
    </domain>
    <domain>
        <recommendedName>
            <fullName evidence="19">NAD(P)H-hydrate epimerase</fullName>
            <ecNumber evidence="19">5.1.99.6</ecNumber>
        </recommendedName>
    </domain>
</protein>
<dbReference type="EC" id="4.2.1.136" evidence="19"/>
<comment type="cofactor">
    <cofactor evidence="18 19">
        <name>K(+)</name>
        <dbReference type="ChEBI" id="CHEBI:29103"/>
    </cofactor>
    <text evidence="18 19">Binds 1 potassium ion per subunit.</text>
</comment>
<keyword evidence="13" id="KW-0511">Multifunctional enzyme</keyword>
<evidence type="ECO:0000256" key="1">
    <source>
        <dbReference type="ARBA" id="ARBA00000013"/>
    </source>
</evidence>
<evidence type="ECO:0000256" key="14">
    <source>
        <dbReference type="ARBA" id="ARBA00025153"/>
    </source>
</evidence>
<feature type="binding site" evidence="17">
    <location>
        <position position="327"/>
    </location>
    <ligand>
        <name>(6S)-NADPHX</name>
        <dbReference type="ChEBI" id="CHEBI:64076"/>
    </ligand>
</feature>
<comment type="catalytic activity">
    <reaction evidence="15 17 19">
        <text>(6S)-NADHX + ADP = AMP + phosphate + NADH + H(+)</text>
        <dbReference type="Rhea" id="RHEA:32223"/>
        <dbReference type="ChEBI" id="CHEBI:15378"/>
        <dbReference type="ChEBI" id="CHEBI:43474"/>
        <dbReference type="ChEBI" id="CHEBI:57945"/>
        <dbReference type="ChEBI" id="CHEBI:64074"/>
        <dbReference type="ChEBI" id="CHEBI:456215"/>
        <dbReference type="ChEBI" id="CHEBI:456216"/>
        <dbReference type="EC" id="4.2.1.136"/>
    </reaction>
</comment>
<feature type="binding site" evidence="17">
    <location>
        <position position="378"/>
    </location>
    <ligand>
        <name>(6S)-NADPHX</name>
        <dbReference type="ChEBI" id="CHEBI:64076"/>
    </ligand>
</feature>
<dbReference type="PROSITE" id="PS51383">
    <property type="entry name" value="YJEF_C_3"/>
    <property type="match status" value="1"/>
</dbReference>
<dbReference type="InterPro" id="IPR029056">
    <property type="entry name" value="Ribokinase-like"/>
</dbReference>
<comment type="function">
    <text evidence="14 19">Bifunctional enzyme that catalyzes the epimerization of the S- and R-forms of NAD(P)HX and the dehydration of the S-form of NAD(P)HX at the expense of ADP, which is converted to AMP. This allows the repair of both epimers of NAD(P)HX, a damaged form of NAD(P)H that is a result of enzymatic or heat-dependent hydration.</text>
</comment>
<feature type="binding site" evidence="18">
    <location>
        <position position="59"/>
    </location>
    <ligand>
        <name>K(+)</name>
        <dbReference type="ChEBI" id="CHEBI:29103"/>
    </ligand>
</feature>
<dbReference type="GO" id="GO:0005524">
    <property type="term" value="F:ATP binding"/>
    <property type="evidence" value="ECO:0007669"/>
    <property type="project" value="UniProtKB-UniRule"/>
</dbReference>
<evidence type="ECO:0000256" key="13">
    <source>
        <dbReference type="ARBA" id="ARBA00023268"/>
    </source>
</evidence>
<evidence type="ECO:0000256" key="18">
    <source>
        <dbReference type="HAMAP-Rule" id="MF_01966"/>
    </source>
</evidence>
<sequence length="504" mass="54521">MIGIFTGARIKELDRYTIENEPISSIDLVERAAATWVYEFERLYTQQRRVVVFAGPGNNGADALCAARILSENGYSVDAFLFNVSGSLSPECNECRIRLLETPGIRLTEVVDNFTPPELSGQAVVVDGLFGVGLNRPLKGGFAKVVEFLNQCDVEIVSIDIPSGLFEEDNFGNNPNAIVRATHTLTFEYPKLSFLFSENADYVGKWKVLNIGLSVEGKQTIKTEYFLNTDFDISGIIRQRPRFAHKGTFGHALLIAGSRGKMGAACLAAKACLRSGIGLLTTHIPACGESVMQTAVPEAMVHADERVDIVCDYSSPLVFQAVGIGPGLGRAEATVRLVEKMLSAPNGPLVLDADALNIIAENRGWLDRLPINSILTPHSRELERLTTHCNTDYERLRQARFLACHHHVYVVLKGAFSATCMPGGMVVFNNTGNPGMATGGSGDVLMGIITGLLGSGYLPASACVLGNYIHGLAGDIYAGRYSQESLIASDIIDNLGTAFRQVRD</sequence>
<evidence type="ECO:0000256" key="16">
    <source>
        <dbReference type="ARBA" id="ARBA00049209"/>
    </source>
</evidence>
<dbReference type="NCBIfam" id="TIGR00196">
    <property type="entry name" value="yjeF_cterm"/>
    <property type="match status" value="1"/>
</dbReference>
<feature type="binding site" evidence="17">
    <location>
        <begin position="413"/>
        <end position="417"/>
    </location>
    <ligand>
        <name>AMP</name>
        <dbReference type="ChEBI" id="CHEBI:456215"/>
    </ligand>
</feature>
<dbReference type="GO" id="GO:0046496">
    <property type="term" value="P:nicotinamide nucleotide metabolic process"/>
    <property type="evidence" value="ECO:0007669"/>
    <property type="project" value="UniProtKB-UniRule"/>
</dbReference>
<dbReference type="GO" id="GO:0052855">
    <property type="term" value="F:ADP-dependent NAD(P)H-hydrate dehydratase activity"/>
    <property type="evidence" value="ECO:0007669"/>
    <property type="project" value="UniProtKB-UniRule"/>
</dbReference>
<keyword evidence="12 17" id="KW-0456">Lyase</keyword>